<dbReference type="PATRIC" id="fig|595434.4.peg.4056"/>
<sequence>MVRDSDLADLPVSEKLQLITELWDQIASRRDSPALPEWVRDESNRRFEAMERDPGACLTEEQMWRQVDETR</sequence>
<accession>A0A0J1BB03</accession>
<gene>
    <name evidence="1" type="ORF">RISK_004277</name>
</gene>
<protein>
    <recommendedName>
        <fullName evidence="3">Addiction module component</fullName>
    </recommendedName>
</protein>
<dbReference type="Proteomes" id="UP000036367">
    <property type="component" value="Unassembled WGS sequence"/>
</dbReference>
<proteinExistence type="predicted"/>
<dbReference type="RefSeq" id="WP_047815540.1">
    <property type="nucleotide sequence ID" value="NZ_LECT01000031.1"/>
</dbReference>
<dbReference type="Pfam" id="PF09720">
    <property type="entry name" value="Unstab_antitox"/>
    <property type="match status" value="1"/>
</dbReference>
<organism evidence="1 2">
    <name type="scientific">Rhodopirellula islandica</name>
    <dbReference type="NCBI Taxonomy" id="595434"/>
    <lineage>
        <taxon>Bacteria</taxon>
        <taxon>Pseudomonadati</taxon>
        <taxon>Planctomycetota</taxon>
        <taxon>Planctomycetia</taxon>
        <taxon>Pirellulales</taxon>
        <taxon>Pirellulaceae</taxon>
        <taxon>Rhodopirellula</taxon>
    </lineage>
</organism>
<evidence type="ECO:0008006" key="3">
    <source>
        <dbReference type="Google" id="ProtNLM"/>
    </source>
</evidence>
<evidence type="ECO:0000313" key="1">
    <source>
        <dbReference type="EMBL" id="KLU03870.1"/>
    </source>
</evidence>
<evidence type="ECO:0000313" key="2">
    <source>
        <dbReference type="Proteomes" id="UP000036367"/>
    </source>
</evidence>
<reference evidence="1" key="1">
    <citation type="submission" date="2015-05" db="EMBL/GenBank/DDBJ databases">
        <title>Permanent draft genome of Rhodopirellula islandicus K833.</title>
        <authorList>
            <person name="Kizina J."/>
            <person name="Richter M."/>
            <person name="Glockner F.O."/>
            <person name="Harder J."/>
        </authorList>
    </citation>
    <scope>NUCLEOTIDE SEQUENCE [LARGE SCALE GENOMIC DNA]</scope>
    <source>
        <strain evidence="1">K833</strain>
    </source>
</reference>
<comment type="caution">
    <text evidence="1">The sequence shown here is derived from an EMBL/GenBank/DDBJ whole genome shotgun (WGS) entry which is preliminary data.</text>
</comment>
<keyword evidence="2" id="KW-1185">Reference proteome</keyword>
<dbReference type="EMBL" id="LECT01000031">
    <property type="protein sequence ID" value="KLU03870.1"/>
    <property type="molecule type" value="Genomic_DNA"/>
</dbReference>
<dbReference type="NCBIfam" id="TIGR02574">
    <property type="entry name" value="stabl_TIGR02574"/>
    <property type="match status" value="1"/>
</dbReference>
<dbReference type="AlphaFoldDB" id="A0A0J1BB03"/>
<dbReference type="OrthoDB" id="283760at2"/>
<name>A0A0J1BB03_RHOIS</name>
<dbReference type="InterPro" id="IPR013406">
    <property type="entry name" value="CHP02574_addiction_mod"/>
</dbReference>